<comment type="subcellular location">
    <subcellularLocation>
        <location evidence="1 5">Periplasm</location>
    </subcellularLocation>
</comment>
<dbReference type="AlphaFoldDB" id="A0A502CPC9"/>
<dbReference type="SUPFAM" id="SSF52964">
    <property type="entry name" value="TolB, N-terminal domain"/>
    <property type="match status" value="1"/>
</dbReference>
<reference evidence="7 8" key="1">
    <citation type="journal article" date="2019" name="Environ. Microbiol.">
        <title>Species interactions and distinct microbial communities in high Arctic permafrost affected cryosols are associated with the CH4 and CO2 gas fluxes.</title>
        <authorList>
            <person name="Altshuler I."/>
            <person name="Hamel J."/>
            <person name="Turney S."/>
            <person name="Magnuson E."/>
            <person name="Levesque R."/>
            <person name="Greer C."/>
            <person name="Whyte L.G."/>
        </authorList>
    </citation>
    <scope>NUCLEOTIDE SEQUENCE [LARGE SCALE GENOMIC DNA]</scope>
    <source>
        <strain evidence="7 8">S5.1</strain>
    </source>
</reference>
<sequence length="463" mass="49440" precursor="true">MRMTRFAWIAGLALIAAAPAVAQTAAAPQTPAPAAAAGQDQAPPPLEVSVTGGVSAPMPIAIPAMPTNAVISTPAGSTDDLGRKLAEIVTNDLKNSGLFSPLQPAQLRSVIFPEVTAPAFDYWGGTGAQALVQGFIRANGDGNLTVGCYLYDVFSKIELSRQGFVVPPSDWRRAGHKCADMVYTRLTGEGPYFDSRVVYVSETGPKAKRIKRLAIMDQDGANHRFLTNGQSIVLTPRFAPNQQSIVYMSYVNDRPAIYVYDIGSGRQRLVVQNVNLTFAPRFSPDGRYILFSMATGGNTDVYRVAASGGTPQRLTNSPGIDDGGSYSPDGSKIVFESDRSGGQQLYVMNADGSNQQRISFGGGRYGTPVWSPRGDLIAFTKLGGAFRIGVMNPTGGGERLLTNAWQDEGPSWSPNGRVIIFFRSSQGGSGKADLWMVDLTGQVERKIPTPLDGSDPAWGPLRP</sequence>
<keyword evidence="5" id="KW-0132">Cell division</keyword>
<feature type="signal peptide" evidence="5">
    <location>
        <begin position="1"/>
        <end position="22"/>
    </location>
</feature>
<dbReference type="InterPro" id="IPR014167">
    <property type="entry name" value="Tol-Pal_TolB"/>
</dbReference>
<feature type="chain" id="PRO_5021522488" description="Tol-Pal system protein TolB" evidence="5">
    <location>
        <begin position="23"/>
        <end position="463"/>
    </location>
</feature>
<dbReference type="PANTHER" id="PTHR36842:SF1">
    <property type="entry name" value="PROTEIN TOLB"/>
    <property type="match status" value="1"/>
</dbReference>
<dbReference type="GO" id="GO:0051301">
    <property type="term" value="P:cell division"/>
    <property type="evidence" value="ECO:0007669"/>
    <property type="project" value="UniProtKB-UniRule"/>
</dbReference>
<dbReference type="InterPro" id="IPR011659">
    <property type="entry name" value="WD40"/>
</dbReference>
<dbReference type="InterPro" id="IPR011042">
    <property type="entry name" value="6-blade_b-propeller_TolB-like"/>
</dbReference>
<dbReference type="Pfam" id="PF04052">
    <property type="entry name" value="TolB_N"/>
    <property type="match status" value="1"/>
</dbReference>
<gene>
    <name evidence="5 7" type="primary">tolB</name>
    <name evidence="7" type="ORF">EAH84_01440</name>
</gene>
<dbReference type="OrthoDB" id="9802240at2"/>
<organism evidence="7 8">
    <name type="scientific">Sphingomonas oligophenolica</name>
    <dbReference type="NCBI Taxonomy" id="301154"/>
    <lineage>
        <taxon>Bacteria</taxon>
        <taxon>Pseudomonadati</taxon>
        <taxon>Pseudomonadota</taxon>
        <taxon>Alphaproteobacteria</taxon>
        <taxon>Sphingomonadales</taxon>
        <taxon>Sphingomonadaceae</taxon>
        <taxon>Sphingomonas</taxon>
    </lineage>
</organism>
<evidence type="ECO:0000256" key="1">
    <source>
        <dbReference type="ARBA" id="ARBA00004418"/>
    </source>
</evidence>
<comment type="similarity">
    <text evidence="2 5">Belongs to the TolB family.</text>
</comment>
<comment type="function">
    <text evidence="5">Part of the Tol-Pal system, which plays a role in outer membrane invagination during cell division and is important for maintaining outer membrane integrity.</text>
</comment>
<dbReference type="Gene3D" id="2.120.10.30">
    <property type="entry name" value="TolB, C-terminal domain"/>
    <property type="match status" value="1"/>
</dbReference>
<accession>A0A502CPC9</accession>
<evidence type="ECO:0000256" key="3">
    <source>
        <dbReference type="ARBA" id="ARBA00022729"/>
    </source>
</evidence>
<evidence type="ECO:0000256" key="5">
    <source>
        <dbReference type="HAMAP-Rule" id="MF_00671"/>
    </source>
</evidence>
<dbReference type="EMBL" id="RCZK01000001">
    <property type="protein sequence ID" value="TPG15495.1"/>
    <property type="molecule type" value="Genomic_DNA"/>
</dbReference>
<comment type="caution">
    <text evidence="7">The sequence shown here is derived from an EMBL/GenBank/DDBJ whole genome shotgun (WGS) entry which is preliminary data.</text>
</comment>
<dbReference type="HAMAP" id="MF_00671">
    <property type="entry name" value="TolB"/>
    <property type="match status" value="1"/>
</dbReference>
<dbReference type="SUPFAM" id="SSF69304">
    <property type="entry name" value="Tricorn protease N-terminal domain"/>
    <property type="match status" value="1"/>
</dbReference>
<dbReference type="GO" id="GO:0042597">
    <property type="term" value="C:periplasmic space"/>
    <property type="evidence" value="ECO:0007669"/>
    <property type="project" value="UniProtKB-SubCell"/>
</dbReference>
<evidence type="ECO:0000259" key="6">
    <source>
        <dbReference type="Pfam" id="PF04052"/>
    </source>
</evidence>
<protein>
    <recommendedName>
        <fullName evidence="5">Tol-Pal system protein TolB</fullName>
    </recommendedName>
</protein>
<dbReference type="Gene3D" id="3.40.50.10070">
    <property type="entry name" value="TolB, N-terminal domain"/>
    <property type="match status" value="1"/>
</dbReference>
<dbReference type="Pfam" id="PF07676">
    <property type="entry name" value="PD40"/>
    <property type="match status" value="3"/>
</dbReference>
<evidence type="ECO:0000313" key="8">
    <source>
        <dbReference type="Proteomes" id="UP000318413"/>
    </source>
</evidence>
<keyword evidence="5" id="KW-0131">Cell cycle</keyword>
<keyword evidence="3 5" id="KW-0732">Signal</keyword>
<proteinExistence type="inferred from homology"/>
<feature type="domain" description="TolB N-terminal" evidence="6">
    <location>
        <begin position="46"/>
        <end position="156"/>
    </location>
</feature>
<dbReference type="GO" id="GO:0017038">
    <property type="term" value="P:protein import"/>
    <property type="evidence" value="ECO:0007669"/>
    <property type="project" value="InterPro"/>
</dbReference>
<keyword evidence="8" id="KW-1185">Reference proteome</keyword>
<evidence type="ECO:0000313" key="7">
    <source>
        <dbReference type="EMBL" id="TPG15495.1"/>
    </source>
</evidence>
<keyword evidence="4 5" id="KW-0574">Periplasm</keyword>
<evidence type="ECO:0000256" key="4">
    <source>
        <dbReference type="ARBA" id="ARBA00022764"/>
    </source>
</evidence>
<dbReference type="Proteomes" id="UP000318413">
    <property type="component" value="Unassembled WGS sequence"/>
</dbReference>
<dbReference type="PANTHER" id="PTHR36842">
    <property type="entry name" value="PROTEIN TOLB HOMOLOG"/>
    <property type="match status" value="1"/>
</dbReference>
<name>A0A502CPC9_9SPHN</name>
<dbReference type="InterPro" id="IPR007195">
    <property type="entry name" value="TolB_N"/>
</dbReference>
<dbReference type="NCBIfam" id="TIGR02800">
    <property type="entry name" value="propeller_TolB"/>
    <property type="match status" value="1"/>
</dbReference>
<evidence type="ECO:0000256" key="2">
    <source>
        <dbReference type="ARBA" id="ARBA00009820"/>
    </source>
</evidence>
<comment type="subunit">
    <text evidence="5">The Tol-Pal system is composed of five core proteins: the inner membrane proteins TolA, TolQ and TolR, the periplasmic protein TolB and the outer membrane protein Pal. They form a network linking the inner and outer membranes and the peptidoglycan layer.</text>
</comment>